<name>A0A5E6QAM0_PSEFL</name>
<reference evidence="3 4" key="1">
    <citation type="submission" date="2019-09" db="EMBL/GenBank/DDBJ databases">
        <authorList>
            <person name="Chandra G."/>
            <person name="Truman W A."/>
        </authorList>
    </citation>
    <scope>NUCLEOTIDE SEQUENCE [LARGE SCALE GENOMIC DNA]</scope>
    <source>
        <strain evidence="3">PS655</strain>
    </source>
</reference>
<proteinExistence type="predicted"/>
<evidence type="ECO:0008006" key="5">
    <source>
        <dbReference type="Google" id="ProtNLM"/>
    </source>
</evidence>
<dbReference type="Proteomes" id="UP000327167">
    <property type="component" value="Unassembled WGS sequence"/>
</dbReference>
<organism evidence="3 4">
    <name type="scientific">Pseudomonas fluorescens</name>
    <dbReference type="NCBI Taxonomy" id="294"/>
    <lineage>
        <taxon>Bacteria</taxon>
        <taxon>Pseudomonadati</taxon>
        <taxon>Pseudomonadota</taxon>
        <taxon>Gammaproteobacteria</taxon>
        <taxon>Pseudomonadales</taxon>
        <taxon>Pseudomonadaceae</taxon>
        <taxon>Pseudomonas</taxon>
    </lineage>
</organism>
<dbReference type="Gene3D" id="2.60.120.1440">
    <property type="match status" value="1"/>
</dbReference>
<evidence type="ECO:0000259" key="2">
    <source>
        <dbReference type="Pfam" id="PF16220"/>
    </source>
</evidence>
<evidence type="ECO:0000313" key="3">
    <source>
        <dbReference type="EMBL" id="VVM52951.1"/>
    </source>
</evidence>
<evidence type="ECO:0000259" key="1">
    <source>
        <dbReference type="Pfam" id="PF04773"/>
    </source>
</evidence>
<dbReference type="GO" id="GO:0016989">
    <property type="term" value="F:sigma factor antagonist activity"/>
    <property type="evidence" value="ECO:0007669"/>
    <property type="project" value="TreeGrafter"/>
</dbReference>
<dbReference type="RefSeq" id="WP_150649483.1">
    <property type="nucleotide sequence ID" value="NZ_CABVHJ010000002.1"/>
</dbReference>
<feature type="domain" description="FecR N-terminal" evidence="2">
    <location>
        <begin position="16"/>
        <end position="55"/>
    </location>
</feature>
<dbReference type="InterPro" id="IPR006860">
    <property type="entry name" value="FecR"/>
</dbReference>
<dbReference type="Pfam" id="PF04773">
    <property type="entry name" value="FecR"/>
    <property type="match status" value="1"/>
</dbReference>
<dbReference type="AlphaFoldDB" id="A0A5E6QAM0"/>
<dbReference type="EMBL" id="CABVHJ010000002">
    <property type="protein sequence ID" value="VVM52951.1"/>
    <property type="molecule type" value="Genomic_DNA"/>
</dbReference>
<protein>
    <recommendedName>
        <fullName evidence="5">Peptide ABC transporter substrate-binding protein</fullName>
    </recommendedName>
</protein>
<dbReference type="PANTHER" id="PTHR30273">
    <property type="entry name" value="PERIPLASMIC SIGNAL SENSOR AND SIGMA FACTOR ACTIVATOR FECR-RELATED"/>
    <property type="match status" value="1"/>
</dbReference>
<gene>
    <name evidence="3" type="ORF">PS655_00883</name>
</gene>
<dbReference type="Pfam" id="PF16220">
    <property type="entry name" value="DUF4880"/>
    <property type="match status" value="1"/>
</dbReference>
<accession>A0A5E6QAM0</accession>
<dbReference type="PANTHER" id="PTHR30273:SF2">
    <property type="entry name" value="PROTEIN FECR"/>
    <property type="match status" value="1"/>
</dbReference>
<feature type="domain" description="FecR protein" evidence="1">
    <location>
        <begin position="123"/>
        <end position="210"/>
    </location>
</feature>
<evidence type="ECO:0000313" key="4">
    <source>
        <dbReference type="Proteomes" id="UP000327167"/>
    </source>
</evidence>
<dbReference type="InterPro" id="IPR032623">
    <property type="entry name" value="FecR_N"/>
</dbReference>
<sequence length="337" mass="37696">MTQDTLSEAEYDAITDAAAHWCMRVHAADCTDEERRAFKQWHDAHPLHAFEYEAMLEIWNVAEHLPRPELATALPAQGPVPQPSRSWRQFAVAAGVCALALPLAAYTGWNLGWLPDSYEHFSATDNVRQVTLSDGSQLELNLNTDLTFSNYKDERRVTLKKGEAFFTVSHDMSHPFVVRAGEGKIRVTGTRFNVWMYQDQVRVNLIEGSVLVTSDRSLPGDGLRLGPSMQARYRHGDYIPQISQTYSGDTSLAWRNGKLVLDNLALSEALPLINRYLNNPLELADNNTGSIRVGGIYNIKELNNLANSLPKVLPVYLSRNKEGNPVINSIPQQPPKS</sequence>
<dbReference type="InterPro" id="IPR012373">
    <property type="entry name" value="Ferrdict_sens_TM"/>
</dbReference>
<dbReference type="PIRSF" id="PIRSF018266">
    <property type="entry name" value="FecR"/>
    <property type="match status" value="1"/>
</dbReference>